<proteinExistence type="predicted"/>
<dbReference type="PANTHER" id="PTHR12905:SF0">
    <property type="entry name" value="CALCINEURIN-LIKE PHOSPHOESTERASE DOMAIN-CONTAINING PROTEIN"/>
    <property type="match status" value="1"/>
</dbReference>
<dbReference type="EMBL" id="ML732519">
    <property type="protein sequence ID" value="KAB8067256.1"/>
    <property type="molecule type" value="Genomic_DNA"/>
</dbReference>
<accession>A0A5N5WG38</accession>
<dbReference type="InterPro" id="IPR029052">
    <property type="entry name" value="Metallo-depent_PP-like"/>
</dbReference>
<keyword evidence="3" id="KW-1185">Reference proteome</keyword>
<organism evidence="2 3">
    <name type="scientific">Aspergillus leporis</name>
    <dbReference type="NCBI Taxonomy" id="41062"/>
    <lineage>
        <taxon>Eukaryota</taxon>
        <taxon>Fungi</taxon>
        <taxon>Dikarya</taxon>
        <taxon>Ascomycota</taxon>
        <taxon>Pezizomycotina</taxon>
        <taxon>Eurotiomycetes</taxon>
        <taxon>Eurotiomycetidae</taxon>
        <taxon>Eurotiales</taxon>
        <taxon>Aspergillaceae</taxon>
        <taxon>Aspergillus</taxon>
        <taxon>Aspergillus subgen. Circumdati</taxon>
    </lineage>
</organism>
<dbReference type="Gene3D" id="3.60.21.10">
    <property type="match status" value="1"/>
</dbReference>
<evidence type="ECO:0000259" key="1">
    <source>
        <dbReference type="Pfam" id="PF00149"/>
    </source>
</evidence>
<dbReference type="Proteomes" id="UP000326565">
    <property type="component" value="Unassembled WGS sequence"/>
</dbReference>
<protein>
    <submittedName>
        <fullName evidence="2">Metallo-dependent phosphatase-like protein</fullName>
    </submittedName>
</protein>
<name>A0A5N5WG38_9EURO</name>
<dbReference type="SUPFAM" id="SSF56300">
    <property type="entry name" value="Metallo-dependent phosphatases"/>
    <property type="match status" value="1"/>
</dbReference>
<evidence type="ECO:0000313" key="2">
    <source>
        <dbReference type="EMBL" id="KAB8067256.1"/>
    </source>
</evidence>
<gene>
    <name evidence="2" type="ORF">BDV29DRAFT_95782</name>
</gene>
<dbReference type="OrthoDB" id="630188at2759"/>
<feature type="domain" description="Calcineurin-like phosphoesterase" evidence="1">
    <location>
        <begin position="8"/>
        <end position="254"/>
    </location>
</feature>
<dbReference type="InterPro" id="IPR051693">
    <property type="entry name" value="UPF0046_metallophosphoest"/>
</dbReference>
<sequence>MSKTINTRICIISDTHTLTPHPAANTTSPYRHPLPTANILLHAGDITKVGQKAEHETILEMLKEAPAELKIVIAGNHDITLDEEYYTRVGHYRHRYRTDHTSPSATAGKTRLEKSGLEEGSIESVQEIKTLWTSAEALEAGIRYMEEGIQTFTLSNGAKFTVYASPYTPEFCQWAFAYDRNTDRYNLRQSTSEGVFVPPNPVPDTGVDIMLTHGPPYGILDSVVETHVSVGCEHLFRAVERVKPQLHAFGHIHEGYGATRMEWSTRNQSIIQCDKESTLNNRCAYTDVSGESQNPLRAGEETLFVNASVVTVQYQALNAPWLVDLELPSE</sequence>
<dbReference type="CDD" id="cd07379">
    <property type="entry name" value="MPP_239FB"/>
    <property type="match status" value="1"/>
</dbReference>
<dbReference type="Pfam" id="PF00149">
    <property type="entry name" value="Metallophos"/>
    <property type="match status" value="1"/>
</dbReference>
<dbReference type="GO" id="GO:0016787">
    <property type="term" value="F:hydrolase activity"/>
    <property type="evidence" value="ECO:0007669"/>
    <property type="project" value="InterPro"/>
</dbReference>
<dbReference type="AlphaFoldDB" id="A0A5N5WG38"/>
<dbReference type="PANTHER" id="PTHR12905">
    <property type="entry name" value="METALLOPHOSPHOESTERASE"/>
    <property type="match status" value="1"/>
</dbReference>
<reference evidence="2 3" key="1">
    <citation type="submission" date="2019-04" db="EMBL/GenBank/DDBJ databases">
        <title>Friends and foes A comparative genomics study of 23 Aspergillus species from section Flavi.</title>
        <authorList>
            <consortium name="DOE Joint Genome Institute"/>
            <person name="Kjaerbolling I."/>
            <person name="Vesth T."/>
            <person name="Frisvad J.C."/>
            <person name="Nybo J.L."/>
            <person name="Theobald S."/>
            <person name="Kildgaard S."/>
            <person name="Isbrandt T."/>
            <person name="Kuo A."/>
            <person name="Sato A."/>
            <person name="Lyhne E.K."/>
            <person name="Kogle M.E."/>
            <person name="Wiebenga A."/>
            <person name="Kun R.S."/>
            <person name="Lubbers R.J."/>
            <person name="Makela M.R."/>
            <person name="Barry K."/>
            <person name="Chovatia M."/>
            <person name="Clum A."/>
            <person name="Daum C."/>
            <person name="Haridas S."/>
            <person name="He G."/>
            <person name="LaButti K."/>
            <person name="Lipzen A."/>
            <person name="Mondo S."/>
            <person name="Riley R."/>
            <person name="Salamov A."/>
            <person name="Simmons B.A."/>
            <person name="Magnuson J.K."/>
            <person name="Henrissat B."/>
            <person name="Mortensen U.H."/>
            <person name="Larsen T.O."/>
            <person name="Devries R.P."/>
            <person name="Grigoriev I.V."/>
            <person name="Machida M."/>
            <person name="Baker S.E."/>
            <person name="Andersen M.R."/>
        </authorList>
    </citation>
    <scope>NUCLEOTIDE SEQUENCE [LARGE SCALE GENOMIC DNA]</scope>
    <source>
        <strain evidence="2 3">CBS 151.66</strain>
    </source>
</reference>
<dbReference type="InterPro" id="IPR004843">
    <property type="entry name" value="Calcineurin-like_PHP"/>
</dbReference>
<evidence type="ECO:0000313" key="3">
    <source>
        <dbReference type="Proteomes" id="UP000326565"/>
    </source>
</evidence>